<reference evidence="1 2" key="1">
    <citation type="submission" date="2018-08" db="EMBL/GenBank/DDBJ databases">
        <title>A genome reference for cultivated species of the human gut microbiota.</title>
        <authorList>
            <person name="Zou Y."/>
            <person name="Xue W."/>
            <person name="Luo G."/>
        </authorList>
    </citation>
    <scope>NUCLEOTIDE SEQUENCE [LARGE SCALE GENOMIC DNA]</scope>
    <source>
        <strain evidence="1 2">TF05-12AC</strain>
    </source>
</reference>
<organism evidence="1 2">
    <name type="scientific">Anaerotruncus colihominis</name>
    <dbReference type="NCBI Taxonomy" id="169435"/>
    <lineage>
        <taxon>Bacteria</taxon>
        <taxon>Bacillati</taxon>
        <taxon>Bacillota</taxon>
        <taxon>Clostridia</taxon>
        <taxon>Eubacteriales</taxon>
        <taxon>Oscillospiraceae</taxon>
        <taxon>Anaerotruncus</taxon>
    </lineage>
</organism>
<dbReference type="Proteomes" id="UP000260828">
    <property type="component" value="Unassembled WGS sequence"/>
</dbReference>
<dbReference type="AlphaFoldDB" id="A0A3E3INY1"/>
<sequence length="86" mass="9564">MQLLGTMLCGIWAWHCACSLYIAQACADPGGYHACRAGCPHSAAVIISGRWPEKRWLLMKIVVIKSPKFLSPILRFFFKISKEPAA</sequence>
<accession>A0A3E3INY1</accession>
<proteinExistence type="predicted"/>
<protein>
    <submittedName>
        <fullName evidence="1">Stage V sporulation protein SpoVM</fullName>
    </submittedName>
</protein>
<dbReference type="EMBL" id="QVME01000002">
    <property type="protein sequence ID" value="RGE68799.1"/>
    <property type="molecule type" value="Genomic_DNA"/>
</dbReference>
<comment type="caution">
    <text evidence="1">The sequence shown here is derived from an EMBL/GenBank/DDBJ whole genome shotgun (WGS) entry which is preliminary data.</text>
</comment>
<gene>
    <name evidence="1" type="primary">spoVM</name>
    <name evidence="1" type="ORF">DXC40_05760</name>
</gene>
<evidence type="ECO:0000313" key="2">
    <source>
        <dbReference type="Proteomes" id="UP000260828"/>
    </source>
</evidence>
<evidence type="ECO:0000313" key="1">
    <source>
        <dbReference type="EMBL" id="RGE68799.1"/>
    </source>
</evidence>
<dbReference type="NCBIfam" id="NF033436">
    <property type="entry name" value="SpoVM_broad"/>
    <property type="match status" value="1"/>
</dbReference>
<dbReference type="OrthoDB" id="1826371at2"/>
<name>A0A3E3INY1_9FIRM</name>